<accession>A0ACB8QNW2</accession>
<proteinExistence type="predicted"/>
<reference evidence="1" key="2">
    <citation type="journal article" date="2022" name="New Phytol.">
        <title>Evolutionary transition to the ectomycorrhizal habit in the genomes of a hyperdiverse lineage of mushroom-forming fungi.</title>
        <authorList>
            <person name="Looney B."/>
            <person name="Miyauchi S."/>
            <person name="Morin E."/>
            <person name="Drula E."/>
            <person name="Courty P.E."/>
            <person name="Kohler A."/>
            <person name="Kuo A."/>
            <person name="LaButti K."/>
            <person name="Pangilinan J."/>
            <person name="Lipzen A."/>
            <person name="Riley R."/>
            <person name="Andreopoulos W."/>
            <person name="He G."/>
            <person name="Johnson J."/>
            <person name="Nolan M."/>
            <person name="Tritt A."/>
            <person name="Barry K.W."/>
            <person name="Grigoriev I.V."/>
            <person name="Nagy L.G."/>
            <person name="Hibbett D."/>
            <person name="Henrissat B."/>
            <person name="Matheny P.B."/>
            <person name="Labbe J."/>
            <person name="Martin F.M."/>
        </authorList>
    </citation>
    <scope>NUCLEOTIDE SEQUENCE</scope>
    <source>
        <strain evidence="1">EC-137</strain>
    </source>
</reference>
<dbReference type="EMBL" id="MU273525">
    <property type="protein sequence ID" value="KAI0033225.1"/>
    <property type="molecule type" value="Genomic_DNA"/>
</dbReference>
<name>A0ACB8QNW2_9AGAM</name>
<organism evidence="1 2">
    <name type="scientific">Vararia minispora EC-137</name>
    <dbReference type="NCBI Taxonomy" id="1314806"/>
    <lineage>
        <taxon>Eukaryota</taxon>
        <taxon>Fungi</taxon>
        <taxon>Dikarya</taxon>
        <taxon>Basidiomycota</taxon>
        <taxon>Agaricomycotina</taxon>
        <taxon>Agaricomycetes</taxon>
        <taxon>Russulales</taxon>
        <taxon>Lachnocladiaceae</taxon>
        <taxon>Vararia</taxon>
    </lineage>
</organism>
<reference evidence="1" key="1">
    <citation type="submission" date="2021-02" db="EMBL/GenBank/DDBJ databases">
        <authorList>
            <consortium name="DOE Joint Genome Institute"/>
            <person name="Ahrendt S."/>
            <person name="Looney B.P."/>
            <person name="Miyauchi S."/>
            <person name="Morin E."/>
            <person name="Drula E."/>
            <person name="Courty P.E."/>
            <person name="Chicoki N."/>
            <person name="Fauchery L."/>
            <person name="Kohler A."/>
            <person name="Kuo A."/>
            <person name="Labutti K."/>
            <person name="Pangilinan J."/>
            <person name="Lipzen A."/>
            <person name="Riley R."/>
            <person name="Andreopoulos W."/>
            <person name="He G."/>
            <person name="Johnson J."/>
            <person name="Barry K.W."/>
            <person name="Grigoriev I.V."/>
            <person name="Nagy L."/>
            <person name="Hibbett D."/>
            <person name="Henrissat B."/>
            <person name="Matheny P.B."/>
            <person name="Labbe J."/>
            <person name="Martin F."/>
        </authorList>
    </citation>
    <scope>NUCLEOTIDE SEQUENCE</scope>
    <source>
        <strain evidence="1">EC-137</strain>
    </source>
</reference>
<dbReference type="Proteomes" id="UP000814128">
    <property type="component" value="Unassembled WGS sequence"/>
</dbReference>
<evidence type="ECO:0000313" key="2">
    <source>
        <dbReference type="Proteomes" id="UP000814128"/>
    </source>
</evidence>
<keyword evidence="2" id="KW-1185">Reference proteome</keyword>
<protein>
    <submittedName>
        <fullName evidence="1">Uncharacterized protein</fullName>
    </submittedName>
</protein>
<sequence length="316" mass="34372">MVHDLSITESTLVEAWVAAPLFGANVILFFLVVSVLVQRDPRNSLTARYLLVVTTTQLVLCTGHIATLLAKIVHAFVQLADIPGATETYLADFTMPLHAAEQALYTMNDIIAGGVLTWRCYVVFDHKWRPCAPLILASLGTAVTGIGSIATLCTLPPGFGTFFSAPLQPWLTAFWLFSALTQLGATSLLSYKIYSATAWRTRAEWALIRVFVEAGIVYSLGTLTVLVLYLFRTAAGTIVAGMLGQLSATAPYLIIVRAEAQRAHNIATYVTPRRDLSIDVPRSPTRRLDFGQRHESLALGKLQQAASSGPELPPGW</sequence>
<comment type="caution">
    <text evidence="1">The sequence shown here is derived from an EMBL/GenBank/DDBJ whole genome shotgun (WGS) entry which is preliminary data.</text>
</comment>
<evidence type="ECO:0000313" key="1">
    <source>
        <dbReference type="EMBL" id="KAI0033225.1"/>
    </source>
</evidence>
<gene>
    <name evidence="1" type="ORF">K488DRAFT_85146</name>
</gene>